<dbReference type="OrthoDB" id="10604112at2759"/>
<proteinExistence type="predicted"/>
<dbReference type="VEuPathDB" id="FungiDB:SeMB42_g04169"/>
<accession>A0A507DGH6</accession>
<evidence type="ECO:0000256" key="1">
    <source>
        <dbReference type="SAM" id="MobiDB-lite"/>
    </source>
</evidence>
<dbReference type="EMBL" id="QEAM01000018">
    <property type="protein sequence ID" value="TPX50425.1"/>
    <property type="molecule type" value="Genomic_DNA"/>
</dbReference>
<feature type="compositionally biased region" description="Acidic residues" evidence="1">
    <location>
        <begin position="55"/>
        <end position="66"/>
    </location>
</feature>
<feature type="region of interest" description="Disordered" evidence="1">
    <location>
        <begin position="1"/>
        <end position="25"/>
    </location>
</feature>
<comment type="caution">
    <text evidence="3">The sequence shown here is derived from an EMBL/GenBank/DDBJ whole genome shotgun (WGS) entry which is preliminary data.</text>
</comment>
<protein>
    <recommendedName>
        <fullName evidence="6">F-box domain-containing protein</fullName>
    </recommendedName>
</protein>
<name>A0A507DGH6_9FUNG</name>
<evidence type="ECO:0000313" key="3">
    <source>
        <dbReference type="EMBL" id="TPX50425.1"/>
    </source>
</evidence>
<keyword evidence="4" id="KW-1185">Reference proteome</keyword>
<gene>
    <name evidence="3" type="ORF">SeLEV6574_g00902</name>
    <name evidence="2" type="ORF">SeMB42_g04169</name>
</gene>
<organism evidence="3 5">
    <name type="scientific">Synchytrium endobioticum</name>
    <dbReference type="NCBI Taxonomy" id="286115"/>
    <lineage>
        <taxon>Eukaryota</taxon>
        <taxon>Fungi</taxon>
        <taxon>Fungi incertae sedis</taxon>
        <taxon>Chytridiomycota</taxon>
        <taxon>Chytridiomycota incertae sedis</taxon>
        <taxon>Chytridiomycetes</taxon>
        <taxon>Synchytriales</taxon>
        <taxon>Synchytriaceae</taxon>
        <taxon>Synchytrium</taxon>
    </lineage>
</organism>
<evidence type="ECO:0008006" key="6">
    <source>
        <dbReference type="Google" id="ProtNLM"/>
    </source>
</evidence>
<dbReference type="Proteomes" id="UP000320475">
    <property type="component" value="Unassembled WGS sequence"/>
</dbReference>
<dbReference type="Proteomes" id="UP000317494">
    <property type="component" value="Unassembled WGS sequence"/>
</dbReference>
<dbReference type="EMBL" id="QEAN01000163">
    <property type="protein sequence ID" value="TPX44938.1"/>
    <property type="molecule type" value="Genomic_DNA"/>
</dbReference>
<feature type="region of interest" description="Disordered" evidence="1">
    <location>
        <begin position="40"/>
        <end position="77"/>
    </location>
</feature>
<evidence type="ECO:0000313" key="2">
    <source>
        <dbReference type="EMBL" id="TPX44938.1"/>
    </source>
</evidence>
<dbReference type="AlphaFoldDB" id="A0A507DGH6"/>
<sequence length="284" mass="31937">MQVTHRPRFATTKNPRALARSEMARRRRILSDESIDLHENEDAELLRHGTVPSDADADADDDDDDAVAPPPSVRTESQIEKLPSELLKRMAILHLSIYDLSRLSRTCTKLASRLSKEGIWDGLITATLPWVKTVGGLSKLQAIQLVLGTTCQECGRAVGVQIYWFWNRRECYKCISEVTISSSALNRQYKVPPIAFEHLYSTPYSVRRTRGLDDKGERYLLSQVNMALAEYEKATKEGSMGVWLMDCTLTKHKRTTDTSVGVEMEKAAKLYMSDAKGGQVVNQT</sequence>
<evidence type="ECO:0000313" key="4">
    <source>
        <dbReference type="Proteomes" id="UP000317494"/>
    </source>
</evidence>
<evidence type="ECO:0000313" key="5">
    <source>
        <dbReference type="Proteomes" id="UP000320475"/>
    </source>
</evidence>
<reference evidence="4 5" key="1">
    <citation type="journal article" date="2019" name="Sci. Rep.">
        <title>Comparative genomics of chytrid fungi reveal insights into the obligate biotrophic and pathogenic lifestyle of Synchytrium endobioticum.</title>
        <authorList>
            <person name="van de Vossenberg B.T.L.H."/>
            <person name="Warris S."/>
            <person name="Nguyen H.D.T."/>
            <person name="van Gent-Pelzer M.P.E."/>
            <person name="Joly D.L."/>
            <person name="van de Geest H.C."/>
            <person name="Bonants P.J.M."/>
            <person name="Smith D.S."/>
            <person name="Levesque C.A."/>
            <person name="van der Lee T.A.J."/>
        </authorList>
    </citation>
    <scope>NUCLEOTIDE SEQUENCE [LARGE SCALE GENOMIC DNA]</scope>
    <source>
        <strain evidence="3 5">LEV6574</strain>
        <strain evidence="2 4">MB42</strain>
    </source>
</reference>